<accession>A0A1I0TAF1</accession>
<dbReference type="GeneID" id="85485497"/>
<dbReference type="AlphaFoldDB" id="A0A1I0TAF1"/>
<evidence type="ECO:0000256" key="3">
    <source>
        <dbReference type="ARBA" id="ARBA00023315"/>
    </source>
</evidence>
<dbReference type="Gene3D" id="3.40.47.10">
    <property type="match status" value="1"/>
</dbReference>
<dbReference type="EMBL" id="FOJN01000005">
    <property type="protein sequence ID" value="SFA48774.1"/>
    <property type="molecule type" value="Genomic_DNA"/>
</dbReference>
<gene>
    <name evidence="4" type="ORF">SAMN05444374_10543</name>
</gene>
<dbReference type="PANTHER" id="PTHR18919:SF139">
    <property type="entry name" value="THIOLASE-LIKE PROTEIN TYPE 1 ADDITIONAL C-TERMINAL DOMAIN-CONTAINING PROTEIN"/>
    <property type="match status" value="1"/>
</dbReference>
<keyword evidence="3" id="KW-0012">Acyltransferase</keyword>
<dbReference type="PANTHER" id="PTHR18919">
    <property type="entry name" value="ACETYL-COA C-ACYLTRANSFERASE"/>
    <property type="match status" value="1"/>
</dbReference>
<dbReference type="GO" id="GO:0016746">
    <property type="term" value="F:acyltransferase activity"/>
    <property type="evidence" value="ECO:0007669"/>
    <property type="project" value="UniProtKB-KW"/>
</dbReference>
<evidence type="ECO:0000313" key="4">
    <source>
        <dbReference type="EMBL" id="SFA48774.1"/>
    </source>
</evidence>
<dbReference type="SUPFAM" id="SSF53901">
    <property type="entry name" value="Thiolase-like"/>
    <property type="match status" value="1"/>
</dbReference>
<evidence type="ECO:0000256" key="2">
    <source>
        <dbReference type="ARBA" id="ARBA00022679"/>
    </source>
</evidence>
<dbReference type="InterPro" id="IPR016039">
    <property type="entry name" value="Thiolase-like"/>
</dbReference>
<keyword evidence="2 4" id="KW-0808">Transferase</keyword>
<protein>
    <submittedName>
        <fullName evidence="4">Acetyl-CoA C-acetyltransferase</fullName>
    </submittedName>
</protein>
<proteinExistence type="inferred from homology"/>
<reference evidence="4 5" key="1">
    <citation type="submission" date="2016-10" db="EMBL/GenBank/DDBJ databases">
        <authorList>
            <person name="de Groot N.N."/>
        </authorList>
    </citation>
    <scope>NUCLEOTIDE SEQUENCE [LARGE SCALE GENOMIC DNA]</scope>
    <source>
        <strain evidence="4 5">DSM 44908</strain>
    </source>
</reference>
<organism evidence="4 5">
    <name type="scientific">Rhodococcoides kroppenstedtii</name>
    <dbReference type="NCBI Taxonomy" id="293050"/>
    <lineage>
        <taxon>Bacteria</taxon>
        <taxon>Bacillati</taxon>
        <taxon>Actinomycetota</taxon>
        <taxon>Actinomycetes</taxon>
        <taxon>Mycobacteriales</taxon>
        <taxon>Nocardiaceae</taxon>
        <taxon>Rhodococcoides</taxon>
    </lineage>
</organism>
<name>A0A1I0TAF1_9NOCA</name>
<dbReference type="Proteomes" id="UP000182054">
    <property type="component" value="Unassembled WGS sequence"/>
</dbReference>
<sequence>MTGIDPRRLPVIVGVADLSRGSATRPPTPAEPLDLVDDAVQRALRDTGASGLADAVTRVDAVRTTSWRYDDLPGLLARRHGWTLRTSFTTTVGGHWPVALLNAVADGIADGSDDVALVVGGEAQASLRGLGKAGRDPVDAGWTAEPGGPPAFDPEDLGSAAMQRAGILAPVQIYPLFENARAHALGLTAERARAESAELYARFSAVSADHPAAWNPGARTADEIASVAADNRAVSDAYPLSMNAMPFVDQAAAVVVCSLQTAREKGVPEDRVVHVWGGAGAADTPDVVRRSSFEHSPALASVMERLGVAGPPALVDAYSCFPIVPKLLLAELQSIGAAEDLLPTLLGGHSFFGGPLSSYSLHGIAEAVRRLRRDRTAGPALVHANGGYLTHQHVVLLGAEPRPEGRVGDSDVVTIAPGAADVVTDHRGPVRVLTAATTYGRDGTPDATLLIAETADGRRVAGRTTASGAWPDALPLVGRTIEVTDENGVLAVRPA</sequence>
<evidence type="ECO:0000313" key="5">
    <source>
        <dbReference type="Proteomes" id="UP000182054"/>
    </source>
</evidence>
<comment type="similarity">
    <text evidence="1">Belongs to the thiolase-like superfamily. Thiolase family.</text>
</comment>
<dbReference type="RefSeq" id="WP_068363292.1">
    <property type="nucleotide sequence ID" value="NZ_FOJN01000005.1"/>
</dbReference>
<evidence type="ECO:0000256" key="1">
    <source>
        <dbReference type="ARBA" id="ARBA00010982"/>
    </source>
</evidence>